<dbReference type="SMART" id="SM00387">
    <property type="entry name" value="HATPase_c"/>
    <property type="match status" value="1"/>
</dbReference>
<organism evidence="20 21">
    <name type="scientific">Thalassospira povalilytica</name>
    <dbReference type="NCBI Taxonomy" id="732237"/>
    <lineage>
        <taxon>Bacteria</taxon>
        <taxon>Pseudomonadati</taxon>
        <taxon>Pseudomonadota</taxon>
        <taxon>Alphaproteobacteria</taxon>
        <taxon>Rhodospirillales</taxon>
        <taxon>Thalassospiraceae</taxon>
        <taxon>Thalassospira</taxon>
    </lineage>
</organism>
<dbReference type="PANTHER" id="PTHR43065">
    <property type="entry name" value="SENSOR HISTIDINE KINASE"/>
    <property type="match status" value="1"/>
</dbReference>
<evidence type="ECO:0000313" key="20">
    <source>
        <dbReference type="EMBL" id="MBN8196770.1"/>
    </source>
</evidence>
<reference evidence="20" key="1">
    <citation type="submission" date="2020-12" db="EMBL/GenBank/DDBJ databases">
        <title>Oil enriched cultivation method for isolating marine PHA-producing bacteria.</title>
        <authorList>
            <person name="Zheng W."/>
            <person name="Yu S."/>
            <person name="Huang Y."/>
        </authorList>
    </citation>
    <scope>NUCLEOTIDE SEQUENCE</scope>
    <source>
        <strain evidence="20">SY-2-3</strain>
    </source>
</reference>
<gene>
    <name evidence="20" type="ORF">JF547_09870</name>
</gene>
<dbReference type="GO" id="GO:0000155">
    <property type="term" value="F:phosphorelay sensor kinase activity"/>
    <property type="evidence" value="ECO:0007669"/>
    <property type="project" value="InterPro"/>
</dbReference>
<dbReference type="Pfam" id="PF00512">
    <property type="entry name" value="HisKA"/>
    <property type="match status" value="1"/>
</dbReference>
<evidence type="ECO:0000313" key="21">
    <source>
        <dbReference type="Proteomes" id="UP000664405"/>
    </source>
</evidence>
<sequence>MLGTSVSVKRTSRIVLCVLLALLPITVWMVTEFWRETKLVDITEDGRNKLELYRSNLQGAIKEHEYLPITLASDKRILDLALFADPANAAAVNVYLEKLAADSGASDIYFMDQNGTTIAASNWNSQASFIGRNFSFRPYFQQAQAGLTGHYFAFGITSNVPGYYISHPVRPDGTTFEGAVVVKTHLETLVQRWARGSESVLVTDENGIVIIASHPEWRFRDLGGLAAKDRPRIIASRKYGDYPLAPMPLLSGHWPSDDDLGVLSLGGTPRSAGDRNTDRGADWNADQNAPAPRARGVANTPSGDSASGKPEPARTTYLVTGSTLPVQGWRMYLLTDKSSLDRSVISAGLMGGAAHIIFTGLVFIILQRRRAMLEQLEIRDWSQRELERQVRLRTADLMSTNLRLAQEITERSRTEDALRSAQAELVQTSKLAALGQMSAGIAHEINQPLTAIRSYAENALKFIARGNEETATRNLQRISELTDRMGRITNNLKTFSRRPEQDNHPVDVPKQVQTAIDLVLETGRAGVTDIALSHDEHVRPVIAEANQLTQVFINLINNAADACQNISDPKIEISITEREDRVLVKVNDNGHGILPENLPKLFDPFFTTKPFGDGLGLGLSICYGIIRSFGGTIRAENRPNGGSSFIIELRHEGIGEDTAENSLSTAIAGPDRNFGQTTTVLNMRSDQADL</sequence>
<dbReference type="PROSITE" id="PS50109">
    <property type="entry name" value="HIS_KIN"/>
    <property type="match status" value="1"/>
</dbReference>
<comment type="caution">
    <text evidence="20">The sequence shown here is derived from an EMBL/GenBank/DDBJ whole genome shotgun (WGS) entry which is preliminary data.</text>
</comment>
<dbReference type="Gene3D" id="1.10.287.130">
    <property type="match status" value="1"/>
</dbReference>
<dbReference type="EC" id="2.7.13.3" evidence="3"/>
<dbReference type="SMART" id="SM00388">
    <property type="entry name" value="HisKA"/>
    <property type="match status" value="1"/>
</dbReference>
<dbReference type="InterPro" id="IPR004358">
    <property type="entry name" value="Sig_transdc_His_kin-like_C"/>
</dbReference>
<dbReference type="Proteomes" id="UP000664405">
    <property type="component" value="Unassembled WGS sequence"/>
</dbReference>
<comment type="catalytic activity">
    <reaction evidence="1">
        <text>ATP + protein L-histidine = ADP + protein N-phospho-L-histidine.</text>
        <dbReference type="EC" id="2.7.13.3"/>
    </reaction>
</comment>
<protein>
    <recommendedName>
        <fullName evidence="16">C4-dicarboxylate transport sensor protein DctB</fullName>
        <ecNumber evidence="3">2.7.13.3</ecNumber>
    </recommendedName>
</protein>
<dbReference type="CDD" id="cd00082">
    <property type="entry name" value="HisKA"/>
    <property type="match status" value="1"/>
</dbReference>
<keyword evidence="6" id="KW-0597">Phosphoprotein</keyword>
<comment type="function">
    <text evidence="15">Member of the two-component regulatory system DctB/DctD involved in the transport of C4-dicarboxylates. DctB functions as a membrane-associated protein kinase that phosphorylates DctD in response to environmental signals.</text>
</comment>
<dbReference type="Gene3D" id="3.30.450.20">
    <property type="entry name" value="PAS domain"/>
    <property type="match status" value="2"/>
</dbReference>
<dbReference type="InterPro" id="IPR036890">
    <property type="entry name" value="HATPase_C_sf"/>
</dbReference>
<keyword evidence="13" id="KW-0902">Two-component regulatory system</keyword>
<keyword evidence="12 18" id="KW-1133">Transmembrane helix</keyword>
<dbReference type="SUPFAM" id="SSF55874">
    <property type="entry name" value="ATPase domain of HSP90 chaperone/DNA topoisomerase II/histidine kinase"/>
    <property type="match status" value="1"/>
</dbReference>
<dbReference type="GO" id="GO:0005524">
    <property type="term" value="F:ATP binding"/>
    <property type="evidence" value="ECO:0007669"/>
    <property type="project" value="UniProtKB-KW"/>
</dbReference>
<dbReference type="PANTHER" id="PTHR43065:SF46">
    <property type="entry name" value="C4-DICARBOXYLATE TRANSPORT SENSOR PROTEIN DCTB"/>
    <property type="match status" value="1"/>
</dbReference>
<dbReference type="InterPro" id="IPR017055">
    <property type="entry name" value="Sig_transdc_His_kinase_DctB"/>
</dbReference>
<dbReference type="SUPFAM" id="SSF103190">
    <property type="entry name" value="Sensory domain-like"/>
    <property type="match status" value="1"/>
</dbReference>
<evidence type="ECO:0000256" key="18">
    <source>
        <dbReference type="SAM" id="Phobius"/>
    </source>
</evidence>
<evidence type="ECO:0000256" key="1">
    <source>
        <dbReference type="ARBA" id="ARBA00000085"/>
    </source>
</evidence>
<evidence type="ECO:0000256" key="4">
    <source>
        <dbReference type="ARBA" id="ARBA00022475"/>
    </source>
</evidence>
<evidence type="ECO:0000256" key="9">
    <source>
        <dbReference type="ARBA" id="ARBA00022741"/>
    </source>
</evidence>
<evidence type="ECO:0000256" key="8">
    <source>
        <dbReference type="ARBA" id="ARBA00022692"/>
    </source>
</evidence>
<evidence type="ECO:0000256" key="6">
    <source>
        <dbReference type="ARBA" id="ARBA00022553"/>
    </source>
</evidence>
<dbReference type="PIRSF" id="PIRSF036431">
    <property type="entry name" value="STHK_DctB"/>
    <property type="match status" value="1"/>
</dbReference>
<feature type="domain" description="Histidine kinase" evidence="19">
    <location>
        <begin position="440"/>
        <end position="653"/>
    </location>
</feature>
<evidence type="ECO:0000256" key="16">
    <source>
        <dbReference type="ARBA" id="ARBA00073143"/>
    </source>
</evidence>
<feature type="region of interest" description="Disordered" evidence="17">
    <location>
        <begin position="261"/>
        <end position="313"/>
    </location>
</feature>
<dbReference type="InterPro" id="IPR005467">
    <property type="entry name" value="His_kinase_dom"/>
</dbReference>
<keyword evidence="10 20" id="KW-0418">Kinase</keyword>
<feature type="compositionally biased region" description="Basic and acidic residues" evidence="17">
    <location>
        <begin position="272"/>
        <end position="281"/>
    </location>
</feature>
<name>A0A8I1M8D9_9PROT</name>
<dbReference type="Gene3D" id="6.10.250.3020">
    <property type="match status" value="1"/>
</dbReference>
<evidence type="ECO:0000256" key="7">
    <source>
        <dbReference type="ARBA" id="ARBA00022679"/>
    </source>
</evidence>
<dbReference type="GO" id="GO:0005886">
    <property type="term" value="C:plasma membrane"/>
    <property type="evidence" value="ECO:0007669"/>
    <property type="project" value="UniProtKB-SubCell"/>
</dbReference>
<dbReference type="Pfam" id="PF02518">
    <property type="entry name" value="HATPase_c"/>
    <property type="match status" value="1"/>
</dbReference>
<dbReference type="InterPro" id="IPR003661">
    <property type="entry name" value="HisK_dim/P_dom"/>
</dbReference>
<comment type="subcellular location">
    <subcellularLocation>
        <location evidence="2">Cell inner membrane</location>
        <topology evidence="2">Multi-pass membrane protein</topology>
    </subcellularLocation>
</comment>
<dbReference type="PRINTS" id="PR00344">
    <property type="entry name" value="BCTRLSENSOR"/>
</dbReference>
<keyword evidence="9" id="KW-0547">Nucleotide-binding</keyword>
<dbReference type="EMBL" id="JAEKJW010000002">
    <property type="protein sequence ID" value="MBN8196770.1"/>
    <property type="molecule type" value="Genomic_DNA"/>
</dbReference>
<accession>A0A8I1M8D9</accession>
<dbReference type="Gene3D" id="3.30.565.10">
    <property type="entry name" value="Histidine kinase-like ATPase, C-terminal domain"/>
    <property type="match status" value="1"/>
</dbReference>
<evidence type="ECO:0000256" key="5">
    <source>
        <dbReference type="ARBA" id="ARBA00022519"/>
    </source>
</evidence>
<dbReference type="SUPFAM" id="SSF47384">
    <property type="entry name" value="Homodimeric domain of signal transducing histidine kinase"/>
    <property type="match status" value="1"/>
</dbReference>
<dbReference type="InterPro" id="IPR036097">
    <property type="entry name" value="HisK_dim/P_sf"/>
</dbReference>
<evidence type="ECO:0000256" key="13">
    <source>
        <dbReference type="ARBA" id="ARBA00023012"/>
    </source>
</evidence>
<dbReference type="CDD" id="cd12914">
    <property type="entry name" value="PDC1_DGC_like"/>
    <property type="match status" value="1"/>
</dbReference>
<evidence type="ECO:0000256" key="17">
    <source>
        <dbReference type="SAM" id="MobiDB-lite"/>
    </source>
</evidence>
<evidence type="ECO:0000256" key="11">
    <source>
        <dbReference type="ARBA" id="ARBA00022840"/>
    </source>
</evidence>
<evidence type="ECO:0000256" key="3">
    <source>
        <dbReference type="ARBA" id="ARBA00012438"/>
    </source>
</evidence>
<dbReference type="FunFam" id="1.10.287.130:FF:000049">
    <property type="entry name" value="C4-dicarboxylate transport sensor protein DctB"/>
    <property type="match status" value="1"/>
</dbReference>
<evidence type="ECO:0000256" key="10">
    <source>
        <dbReference type="ARBA" id="ARBA00022777"/>
    </source>
</evidence>
<dbReference type="InterPro" id="IPR029151">
    <property type="entry name" value="Sensor-like_sf"/>
</dbReference>
<evidence type="ECO:0000259" key="19">
    <source>
        <dbReference type="PROSITE" id="PS50109"/>
    </source>
</evidence>
<proteinExistence type="predicted"/>
<keyword evidence="4" id="KW-1003">Cell membrane</keyword>
<feature type="transmembrane region" description="Helical" evidence="18">
    <location>
        <begin position="344"/>
        <end position="366"/>
    </location>
</feature>
<keyword evidence="7" id="KW-0808">Transferase</keyword>
<evidence type="ECO:0000256" key="15">
    <source>
        <dbReference type="ARBA" id="ARBA00059004"/>
    </source>
</evidence>
<dbReference type="RefSeq" id="WP_206927319.1">
    <property type="nucleotide sequence ID" value="NZ_JAEKJW010000002.1"/>
</dbReference>
<evidence type="ECO:0000256" key="12">
    <source>
        <dbReference type="ARBA" id="ARBA00022989"/>
    </source>
</evidence>
<dbReference type="InterPro" id="IPR033479">
    <property type="entry name" value="dCache_1"/>
</dbReference>
<dbReference type="AlphaFoldDB" id="A0A8I1M8D9"/>
<keyword evidence="11" id="KW-0067">ATP-binding</keyword>
<evidence type="ECO:0000256" key="2">
    <source>
        <dbReference type="ARBA" id="ARBA00004429"/>
    </source>
</evidence>
<keyword evidence="8 18" id="KW-0812">Transmembrane</keyword>
<dbReference type="Pfam" id="PF02743">
    <property type="entry name" value="dCache_1"/>
    <property type="match status" value="1"/>
</dbReference>
<dbReference type="InterPro" id="IPR003594">
    <property type="entry name" value="HATPase_dom"/>
</dbReference>
<keyword evidence="14 18" id="KW-0472">Membrane</keyword>
<keyword evidence="5" id="KW-0997">Cell inner membrane</keyword>
<evidence type="ECO:0000256" key="14">
    <source>
        <dbReference type="ARBA" id="ARBA00023136"/>
    </source>
</evidence>